<dbReference type="EMBL" id="RXLQ01000018">
    <property type="protein sequence ID" value="RSZ56158.1"/>
    <property type="molecule type" value="Genomic_DNA"/>
</dbReference>
<reference evidence="1 2" key="1">
    <citation type="submission" date="2018-12" db="EMBL/GenBank/DDBJ databases">
        <authorList>
            <person name="Yang E."/>
        </authorList>
    </citation>
    <scope>NUCLEOTIDE SEQUENCE [LARGE SCALE GENOMIC DNA]</scope>
    <source>
        <strain evidence="1 2">SOD</strain>
    </source>
</reference>
<keyword evidence="2" id="KW-1185">Reference proteome</keyword>
<name>A0A430HF47_9BURK</name>
<comment type="caution">
    <text evidence="1">The sequence shown here is derived from an EMBL/GenBank/DDBJ whole genome shotgun (WGS) entry which is preliminary data.</text>
</comment>
<gene>
    <name evidence="1" type="ORF">EJB06_26330</name>
</gene>
<dbReference type="Proteomes" id="UP000278085">
    <property type="component" value="Unassembled WGS sequence"/>
</dbReference>
<sequence>MAKTSNVKMSADGSAADITLTKPLNIDGTNVGALRMREPTVDDQLVHDLTNGSDAAREVEFMAKLCGLAPSNLRAMGLRDYRRVQEAFQLFID</sequence>
<dbReference type="AlphaFoldDB" id="A0A430HF47"/>
<evidence type="ECO:0000313" key="1">
    <source>
        <dbReference type="EMBL" id="RSZ56158.1"/>
    </source>
</evidence>
<proteinExistence type="predicted"/>
<dbReference type="InterPro" id="IPR019289">
    <property type="entry name" value="Phage_tail_E/E"/>
</dbReference>
<evidence type="ECO:0000313" key="2">
    <source>
        <dbReference type="Proteomes" id="UP000278085"/>
    </source>
</evidence>
<protein>
    <submittedName>
        <fullName evidence="1">Phage tail assembly protein</fullName>
    </submittedName>
</protein>
<organism evidence="1 2">
    <name type="scientific">Massilia atriviolacea</name>
    <dbReference type="NCBI Taxonomy" id="2495579"/>
    <lineage>
        <taxon>Bacteria</taxon>
        <taxon>Pseudomonadati</taxon>
        <taxon>Pseudomonadota</taxon>
        <taxon>Betaproteobacteria</taxon>
        <taxon>Burkholderiales</taxon>
        <taxon>Oxalobacteraceae</taxon>
        <taxon>Telluria group</taxon>
        <taxon>Massilia</taxon>
    </lineage>
</organism>
<accession>A0A430HF47</accession>
<dbReference type="Pfam" id="PF10109">
    <property type="entry name" value="Phage_TAC_7"/>
    <property type="match status" value="1"/>
</dbReference>
<dbReference type="RefSeq" id="WP_126077003.1">
    <property type="nucleotide sequence ID" value="NZ_CP051166.1"/>
</dbReference>
<dbReference type="OrthoDB" id="8549651at2"/>